<evidence type="ECO:0000313" key="8">
    <source>
        <dbReference type="Proteomes" id="UP000660729"/>
    </source>
</evidence>
<dbReference type="OrthoDB" id="407010at2759"/>
<keyword evidence="4 5" id="KW-0408">Iron</keyword>
<name>A0A8H6RD37_9PEZI</name>
<dbReference type="Pfam" id="PF03055">
    <property type="entry name" value="RPE65"/>
    <property type="match status" value="1"/>
</dbReference>
<feature type="region of interest" description="Disordered" evidence="6">
    <location>
        <begin position="57"/>
        <end position="94"/>
    </location>
</feature>
<keyword evidence="7" id="KW-0223">Dioxygenase</keyword>
<evidence type="ECO:0000256" key="3">
    <source>
        <dbReference type="ARBA" id="ARBA00023002"/>
    </source>
</evidence>
<comment type="similarity">
    <text evidence="1">Belongs to the carotenoid oxygenase family.</text>
</comment>
<evidence type="ECO:0000256" key="6">
    <source>
        <dbReference type="SAM" id="MobiDB-lite"/>
    </source>
</evidence>
<evidence type="ECO:0000256" key="2">
    <source>
        <dbReference type="ARBA" id="ARBA00022723"/>
    </source>
</evidence>
<comment type="caution">
    <text evidence="7">The sequence shown here is derived from an EMBL/GenBank/DDBJ whole genome shotgun (WGS) entry which is preliminary data.</text>
</comment>
<dbReference type="EMBL" id="JABCIY010000205">
    <property type="protein sequence ID" value="KAF7188734.1"/>
    <property type="molecule type" value="Genomic_DNA"/>
</dbReference>
<evidence type="ECO:0000256" key="1">
    <source>
        <dbReference type="ARBA" id="ARBA00006787"/>
    </source>
</evidence>
<evidence type="ECO:0000256" key="4">
    <source>
        <dbReference type="ARBA" id="ARBA00023004"/>
    </source>
</evidence>
<dbReference type="InterPro" id="IPR004294">
    <property type="entry name" value="Carotenoid_Oase"/>
</dbReference>
<dbReference type="GO" id="GO:0046872">
    <property type="term" value="F:metal ion binding"/>
    <property type="evidence" value="ECO:0007669"/>
    <property type="project" value="UniProtKB-KW"/>
</dbReference>
<feature type="compositionally biased region" description="Polar residues" evidence="6">
    <location>
        <begin position="67"/>
        <end position="92"/>
    </location>
</feature>
<feature type="compositionally biased region" description="Basic and acidic residues" evidence="6">
    <location>
        <begin position="57"/>
        <end position="66"/>
    </location>
</feature>
<keyword evidence="2 5" id="KW-0479">Metal-binding</keyword>
<dbReference type="PANTHER" id="PTHR10543">
    <property type="entry name" value="BETA-CAROTENE DIOXYGENASE"/>
    <property type="match status" value="1"/>
</dbReference>
<dbReference type="PANTHER" id="PTHR10543:SF89">
    <property type="entry name" value="CAROTENOID 9,10(9',10')-CLEAVAGE DIOXYGENASE 1"/>
    <property type="match status" value="1"/>
</dbReference>
<keyword evidence="3" id="KW-0560">Oxidoreductase</keyword>
<feature type="non-terminal residue" evidence="7">
    <location>
        <position position="586"/>
    </location>
</feature>
<comment type="cofactor">
    <cofactor evidence="5">
        <name>Fe(2+)</name>
        <dbReference type="ChEBI" id="CHEBI:29033"/>
    </cofactor>
    <text evidence="5">Binds 1 Fe(2+) ion per subunit.</text>
</comment>
<gene>
    <name evidence="7" type="ORF">HII31_09986</name>
</gene>
<feature type="binding site" evidence="5">
    <location>
        <position position="291"/>
    </location>
    <ligand>
        <name>Fe cation</name>
        <dbReference type="ChEBI" id="CHEBI:24875"/>
        <note>catalytic</note>
    </ligand>
</feature>
<reference evidence="7" key="1">
    <citation type="submission" date="2020-04" db="EMBL/GenBank/DDBJ databases">
        <title>Draft genome resource of the tomato pathogen Pseudocercospora fuligena.</title>
        <authorList>
            <person name="Zaccaron A."/>
        </authorList>
    </citation>
    <scope>NUCLEOTIDE SEQUENCE</scope>
    <source>
        <strain evidence="7">PF001</strain>
    </source>
</reference>
<organism evidence="7 8">
    <name type="scientific">Pseudocercospora fuligena</name>
    <dbReference type="NCBI Taxonomy" id="685502"/>
    <lineage>
        <taxon>Eukaryota</taxon>
        <taxon>Fungi</taxon>
        <taxon>Dikarya</taxon>
        <taxon>Ascomycota</taxon>
        <taxon>Pezizomycotina</taxon>
        <taxon>Dothideomycetes</taxon>
        <taxon>Dothideomycetidae</taxon>
        <taxon>Mycosphaerellales</taxon>
        <taxon>Mycosphaerellaceae</taxon>
        <taxon>Pseudocercospora</taxon>
    </lineage>
</organism>
<evidence type="ECO:0000256" key="5">
    <source>
        <dbReference type="PIRSR" id="PIRSR604294-1"/>
    </source>
</evidence>
<dbReference type="Proteomes" id="UP000660729">
    <property type="component" value="Unassembled WGS sequence"/>
</dbReference>
<feature type="binding site" evidence="5">
    <location>
        <position position="553"/>
    </location>
    <ligand>
        <name>Fe cation</name>
        <dbReference type="ChEBI" id="CHEBI:24875"/>
        <note>catalytic</note>
    </ligand>
</feature>
<evidence type="ECO:0000313" key="7">
    <source>
        <dbReference type="EMBL" id="KAF7188734.1"/>
    </source>
</evidence>
<accession>A0A8H6RD37</accession>
<feature type="binding site" evidence="5">
    <location>
        <position position="362"/>
    </location>
    <ligand>
        <name>Fe cation</name>
        <dbReference type="ChEBI" id="CHEBI:24875"/>
        <note>catalytic</note>
    </ligand>
</feature>
<dbReference type="GO" id="GO:0010436">
    <property type="term" value="F:carotenoid dioxygenase activity"/>
    <property type="evidence" value="ECO:0007669"/>
    <property type="project" value="TreeGrafter"/>
</dbReference>
<dbReference type="GO" id="GO:0016121">
    <property type="term" value="P:carotene catabolic process"/>
    <property type="evidence" value="ECO:0007669"/>
    <property type="project" value="TreeGrafter"/>
</dbReference>
<keyword evidence="8" id="KW-1185">Reference proteome</keyword>
<dbReference type="AlphaFoldDB" id="A0A8H6RD37"/>
<sequence>LRLIIPVLELQSTHIALTVYKKRYLTPINQSFPAEFQAPCVTNMSTIVQMYHDKMKDKWGNDKDSDPNQATRNDSMDAQNTFYSSPQPTNGDVKTELKSKWPVALDLYGSNLPCRLEGEVADLVVYGTIPKEIDGTFYRVMVDPFVPPVEGNVPIDGDGNISAFRFHNGRVDMKTRYVETQRYKLERRAGKALFGLYRNPYTHHPCVRAAVDSTANTNLMLWAGRLLAMKESALPYAVNPETLETKSYDPFPTQNKTLSLTLLSATATKQKIKNEFWSKMPFEPNRPGLIHDCAITKSWLLLFVWPFDASVERMKRGGHHWAYNYSRGHTIIVIPRDAENPPCGWKKGETRHYIWKNCMAIHTAGAWEDESDPSKIFVESSRVHDNAFPFFPPEDGRMPSKNTKADFVRWEVNANEPDGGRLVDPRILLDCPNEFPRIDERLMGREYHVVWMNVFIKENSSGGYNDFSGLNGLAQVDHRNGETKWYYAGDDSLIQEPVFVPRSEDAVEGDGWVIALVDRVNVGRCDVVVIDTREFEKEVAIVQLPFHMKAQVHGNWVSAKDLGGYKPLVREIAEFEMLKRGALEPL</sequence>
<proteinExistence type="inferred from homology"/>
<protein>
    <submittedName>
        <fullName evidence="7">Lignostilbene-alpha,beta-dioxygenase isozyme I</fullName>
    </submittedName>
</protein>